<organism evidence="3 4">
    <name type="scientific">Galerina marginata (strain CBS 339.88)</name>
    <dbReference type="NCBI Taxonomy" id="685588"/>
    <lineage>
        <taxon>Eukaryota</taxon>
        <taxon>Fungi</taxon>
        <taxon>Dikarya</taxon>
        <taxon>Basidiomycota</taxon>
        <taxon>Agaricomycotina</taxon>
        <taxon>Agaricomycetes</taxon>
        <taxon>Agaricomycetidae</taxon>
        <taxon>Agaricales</taxon>
        <taxon>Agaricineae</taxon>
        <taxon>Strophariaceae</taxon>
        <taxon>Galerina</taxon>
    </lineage>
</organism>
<keyword evidence="1" id="KW-0472">Membrane</keyword>
<dbReference type="OrthoDB" id="3268450at2759"/>
<keyword evidence="1" id="KW-0812">Transmembrane</keyword>
<evidence type="ECO:0000256" key="1">
    <source>
        <dbReference type="SAM" id="Phobius"/>
    </source>
</evidence>
<keyword evidence="2" id="KW-0732">Signal</keyword>
<accession>A0A067SI59</accession>
<name>A0A067SI59_GALM3</name>
<keyword evidence="4" id="KW-1185">Reference proteome</keyword>
<sequence length="421" mass="46311">MLLRHHAGVNCPAASLLLALLSLFRCAPGAAARLALVLASQNGGCLTPSVLLSAQAPAYRTDPRPPPNLNLNLSKPQPGHGHSNFVTLGTTCGSPNNVFTIPRKDLSSIVTGNKSNPGGMHKNAEYILLNRTGVPSARILLEWTDGRTKFTEIKTAADSGAKNIETASLPGTDWPVTMACKMDGNHESPLSSTRKWANHRCLGLEHTTRHGRRWGRRNTMASQGYSLPSDSLGTAKAVSAQKGSAQYVSTTFEWIGGTVIFLILFIVSPYDSGAPSPRYLSWLFEPDCMDVIRFFLASFSIPCPDYQSQELIPNPELKSFYCLGLYESSSVNLWPSFFSEDRRRGVYSFSVSTLYTAGIALSVIWSIYWTRFLGHAWQNLAFAYTEPDVDHPFIDKAYNMADRDFSRGAWLDFLCTPSVVL</sequence>
<gene>
    <name evidence="3" type="ORF">GALMADRAFT_215064</name>
</gene>
<dbReference type="HOGENOM" id="CLU_652186_0_0_1"/>
<feature type="chain" id="PRO_5001648416" evidence="2">
    <location>
        <begin position="33"/>
        <end position="421"/>
    </location>
</feature>
<dbReference type="AlphaFoldDB" id="A0A067SI59"/>
<evidence type="ECO:0000313" key="4">
    <source>
        <dbReference type="Proteomes" id="UP000027222"/>
    </source>
</evidence>
<proteinExistence type="predicted"/>
<feature type="transmembrane region" description="Helical" evidence="1">
    <location>
        <begin position="346"/>
        <end position="368"/>
    </location>
</feature>
<keyword evidence="1" id="KW-1133">Transmembrane helix</keyword>
<feature type="signal peptide" evidence="2">
    <location>
        <begin position="1"/>
        <end position="32"/>
    </location>
</feature>
<dbReference type="EMBL" id="KL142401">
    <property type="protein sequence ID" value="KDR69707.1"/>
    <property type="molecule type" value="Genomic_DNA"/>
</dbReference>
<evidence type="ECO:0000313" key="3">
    <source>
        <dbReference type="EMBL" id="KDR69707.1"/>
    </source>
</evidence>
<protein>
    <submittedName>
        <fullName evidence="3">Uncharacterized protein</fullName>
    </submittedName>
</protein>
<reference evidence="4" key="1">
    <citation type="journal article" date="2014" name="Proc. Natl. Acad. Sci. U.S.A.">
        <title>Extensive sampling of basidiomycete genomes demonstrates inadequacy of the white-rot/brown-rot paradigm for wood decay fungi.</title>
        <authorList>
            <person name="Riley R."/>
            <person name="Salamov A.A."/>
            <person name="Brown D.W."/>
            <person name="Nagy L.G."/>
            <person name="Floudas D."/>
            <person name="Held B.W."/>
            <person name="Levasseur A."/>
            <person name="Lombard V."/>
            <person name="Morin E."/>
            <person name="Otillar R."/>
            <person name="Lindquist E.A."/>
            <person name="Sun H."/>
            <person name="LaButti K.M."/>
            <person name="Schmutz J."/>
            <person name="Jabbour D."/>
            <person name="Luo H."/>
            <person name="Baker S.E."/>
            <person name="Pisabarro A.G."/>
            <person name="Walton J.D."/>
            <person name="Blanchette R.A."/>
            <person name="Henrissat B."/>
            <person name="Martin F."/>
            <person name="Cullen D."/>
            <person name="Hibbett D.S."/>
            <person name="Grigoriev I.V."/>
        </authorList>
    </citation>
    <scope>NUCLEOTIDE SEQUENCE [LARGE SCALE GENOMIC DNA]</scope>
    <source>
        <strain evidence="4">CBS 339.88</strain>
    </source>
</reference>
<evidence type="ECO:0000256" key="2">
    <source>
        <dbReference type="SAM" id="SignalP"/>
    </source>
</evidence>
<dbReference type="Proteomes" id="UP000027222">
    <property type="component" value="Unassembled WGS sequence"/>
</dbReference>